<keyword evidence="3" id="KW-1185">Reference proteome</keyword>
<proteinExistence type="predicted"/>
<dbReference type="AlphaFoldDB" id="A0AAD1YX86"/>
<gene>
    <name evidence="2" type="ORF">FPE_LOCUS5653</name>
</gene>
<reference evidence="2" key="1">
    <citation type="submission" date="2023-05" db="EMBL/GenBank/DDBJ databases">
        <authorList>
            <person name="Huff M."/>
        </authorList>
    </citation>
    <scope>NUCLEOTIDE SEQUENCE</scope>
</reference>
<feature type="compositionally biased region" description="Polar residues" evidence="1">
    <location>
        <begin position="94"/>
        <end position="106"/>
    </location>
</feature>
<evidence type="ECO:0000313" key="2">
    <source>
        <dbReference type="EMBL" id="CAI9758223.1"/>
    </source>
</evidence>
<accession>A0AAD1YX86</accession>
<protein>
    <submittedName>
        <fullName evidence="2">Uncharacterized protein</fullName>
    </submittedName>
</protein>
<name>A0AAD1YX86_9LAMI</name>
<evidence type="ECO:0000256" key="1">
    <source>
        <dbReference type="SAM" id="MobiDB-lite"/>
    </source>
</evidence>
<feature type="region of interest" description="Disordered" evidence="1">
    <location>
        <begin position="84"/>
        <end position="106"/>
    </location>
</feature>
<evidence type="ECO:0000313" key="3">
    <source>
        <dbReference type="Proteomes" id="UP000834106"/>
    </source>
</evidence>
<dbReference type="Proteomes" id="UP000834106">
    <property type="component" value="Chromosome 3"/>
</dbReference>
<organism evidence="2 3">
    <name type="scientific">Fraxinus pennsylvanica</name>
    <dbReference type="NCBI Taxonomy" id="56036"/>
    <lineage>
        <taxon>Eukaryota</taxon>
        <taxon>Viridiplantae</taxon>
        <taxon>Streptophyta</taxon>
        <taxon>Embryophyta</taxon>
        <taxon>Tracheophyta</taxon>
        <taxon>Spermatophyta</taxon>
        <taxon>Magnoliopsida</taxon>
        <taxon>eudicotyledons</taxon>
        <taxon>Gunneridae</taxon>
        <taxon>Pentapetalae</taxon>
        <taxon>asterids</taxon>
        <taxon>lamiids</taxon>
        <taxon>Lamiales</taxon>
        <taxon>Oleaceae</taxon>
        <taxon>Oleeae</taxon>
        <taxon>Fraxinus</taxon>
    </lineage>
</organism>
<sequence>MEDRSLITFSITVKPICDNHTENHNYYAYPYPYPCPCPCPYTTLLDCLLQGLFSRPFPFNTARFGVGKNKARFNAAELSQQMQPVSPMHGGASAYTTDSRPSPSGSTQIEAVRQFRHVNVIGGEQVHQLQATWMEVQMRCQLLQPLN</sequence>
<dbReference type="EMBL" id="OU503038">
    <property type="protein sequence ID" value="CAI9758223.1"/>
    <property type="molecule type" value="Genomic_DNA"/>
</dbReference>